<evidence type="ECO:0000313" key="3">
    <source>
        <dbReference type="Proteomes" id="UP000076878"/>
    </source>
</evidence>
<dbReference type="PANTHER" id="PTHR43808">
    <property type="entry name" value="ACETYLORNITHINE DEACETYLASE"/>
    <property type="match status" value="1"/>
</dbReference>
<dbReference type="InterPro" id="IPR050072">
    <property type="entry name" value="Peptidase_M20A"/>
</dbReference>
<gene>
    <name evidence="2" type="ORF">SAMN05216375_10317</name>
    <name evidence="1" type="ORF">TR210_887</name>
</gene>
<dbReference type="Proteomes" id="UP000199280">
    <property type="component" value="Unassembled WGS sequence"/>
</dbReference>
<accession>A0A143YHB9</accession>
<evidence type="ECO:0000313" key="1">
    <source>
        <dbReference type="EMBL" id="CZQ90710.1"/>
    </source>
</evidence>
<dbReference type="RefSeq" id="WP_068621961.1">
    <property type="nucleotide sequence ID" value="NZ_FJNB01000005.1"/>
</dbReference>
<dbReference type="OrthoDB" id="9815360at2"/>
<dbReference type="EMBL" id="FNYT01000003">
    <property type="protein sequence ID" value="SEI71571.1"/>
    <property type="molecule type" value="Genomic_DNA"/>
</dbReference>
<dbReference type="AlphaFoldDB" id="A0A143YHB9"/>
<keyword evidence="4" id="KW-1185">Reference proteome</keyword>
<dbReference type="PANTHER" id="PTHR43808:SF27">
    <property type="entry name" value="PROTEIN ROCB"/>
    <property type="match status" value="1"/>
</dbReference>
<dbReference type="PIRSF" id="PIRSF010386">
    <property type="entry name" value="RocB"/>
    <property type="match status" value="1"/>
</dbReference>
<dbReference type="SUPFAM" id="SSF53187">
    <property type="entry name" value="Zn-dependent exopeptidases"/>
    <property type="match status" value="1"/>
</dbReference>
<dbReference type="Proteomes" id="UP000076878">
    <property type="component" value="Unassembled WGS sequence"/>
</dbReference>
<protein>
    <submittedName>
        <fullName evidence="2">Arginine utilization protein RocB</fullName>
    </submittedName>
    <submittedName>
        <fullName evidence="1">Peptidase m20</fullName>
    </submittedName>
</protein>
<evidence type="ECO:0000313" key="4">
    <source>
        <dbReference type="Proteomes" id="UP000199280"/>
    </source>
</evidence>
<proteinExistence type="predicted"/>
<organism evidence="1 3">
    <name type="scientific">Trichococcus ilyis</name>
    <dbReference type="NCBI Taxonomy" id="640938"/>
    <lineage>
        <taxon>Bacteria</taxon>
        <taxon>Bacillati</taxon>
        <taxon>Bacillota</taxon>
        <taxon>Bacilli</taxon>
        <taxon>Lactobacillales</taxon>
        <taxon>Carnobacteriaceae</taxon>
        <taxon>Trichococcus</taxon>
    </lineage>
</organism>
<sequence>MYETIKNLPQPQQIEALAKELVQIPSINSSAHGEADISRRVAEILSSFPYFKEHPDLVWETPLLNDPLHRSNVFAFLPKADSKEIVLLHAHIDTVGVEDFGKQKADAFSPERLLRFFENYEADADVQSDALSGEWAFGRGMLDMKSGMAVHLANLLHYSLHQEELPFNLLLMGNPVEENDHTGVIAALPELLAFKRKGYEFIVAVNTDFVSPLFEGDDTRYLYTGAAGKILPCFYIKGRETHVGSTLQGIDPTLLSSAINLAINTNPDLCELIDDEEVLPSSALQQRDCKDFYNVQTAKVAHLYFNTFLYERSVTDVLSILRGAAEEAVRQVTEKLDARLAEYRARVGVPIGTIEHEVNVLLFEDYLRECSQKGVDTAAIIASTFETYGSEDKRAFGFRVVDALEHATGDDAAKVILFLAPPFCPHNGIEPDSPVDHAISAAMEKIRAEHGQTFKKRRFFPFLSDSSYLSMSESKAEILTLIQNFPGMASIYPLPTDAIQELSIPAVNLGVYGKGAHTWKERIHKPYSYEVLPRLIREVIAHLSREERNLEVSRDKRLSGSLGKP</sequence>
<reference evidence="2 4" key="2">
    <citation type="submission" date="2016-10" db="EMBL/GenBank/DDBJ databases">
        <authorList>
            <person name="Varghese N."/>
            <person name="Submissions S."/>
        </authorList>
    </citation>
    <scope>NUCLEOTIDE SEQUENCE [LARGE SCALE GENOMIC DNA]</scope>
    <source>
        <strain evidence="2 4">DSM 22150</strain>
    </source>
</reference>
<dbReference type="InterPro" id="IPR012166">
    <property type="entry name" value="Uncharacterised_RocB"/>
</dbReference>
<evidence type="ECO:0000313" key="2">
    <source>
        <dbReference type="EMBL" id="SEI71571.1"/>
    </source>
</evidence>
<dbReference type="EMBL" id="FJNB01000005">
    <property type="protein sequence ID" value="CZQ90710.1"/>
    <property type="molecule type" value="Genomic_DNA"/>
</dbReference>
<name>A0A143YHB9_9LACT</name>
<reference evidence="1 3" key="1">
    <citation type="submission" date="2016-02" db="EMBL/GenBank/DDBJ databases">
        <authorList>
            <person name="Wen L."/>
            <person name="He K."/>
            <person name="Yang H."/>
        </authorList>
    </citation>
    <scope>NUCLEOTIDE SEQUENCE [LARGE SCALE GENOMIC DNA]</scope>
    <source>
        <strain evidence="1">Trichococcus_R210</strain>
    </source>
</reference>
<dbReference type="Gene3D" id="3.40.630.10">
    <property type="entry name" value="Zn peptidases"/>
    <property type="match status" value="1"/>
</dbReference>